<feature type="region of interest" description="Disordered" evidence="5">
    <location>
        <begin position="1616"/>
        <end position="1641"/>
    </location>
</feature>
<evidence type="ECO:0008006" key="11">
    <source>
        <dbReference type="Google" id="ProtNLM"/>
    </source>
</evidence>
<dbReference type="InterPro" id="IPR024725">
    <property type="entry name" value="UBR5_UBA"/>
</dbReference>
<feature type="region of interest" description="Disordered" evidence="5">
    <location>
        <begin position="532"/>
        <end position="569"/>
    </location>
</feature>
<feature type="compositionally biased region" description="Basic and acidic residues" evidence="5">
    <location>
        <begin position="955"/>
        <end position="966"/>
    </location>
</feature>
<feature type="compositionally biased region" description="Low complexity" evidence="5">
    <location>
        <begin position="1566"/>
        <end position="1577"/>
    </location>
</feature>
<protein>
    <recommendedName>
        <fullName evidence="11">E3 ubiquitin-protein ligase UBR5</fullName>
    </recommendedName>
</protein>
<dbReference type="GO" id="GO:0020037">
    <property type="term" value="F:heme binding"/>
    <property type="evidence" value="ECO:0007669"/>
    <property type="project" value="InterPro"/>
</dbReference>
<dbReference type="GO" id="GO:0005737">
    <property type="term" value="C:cytoplasm"/>
    <property type="evidence" value="ECO:0007669"/>
    <property type="project" value="TreeGrafter"/>
</dbReference>
<dbReference type="SMART" id="SM00396">
    <property type="entry name" value="ZnF_UBR1"/>
    <property type="match status" value="1"/>
</dbReference>
<dbReference type="InterPro" id="IPR003126">
    <property type="entry name" value="Znf_UBR"/>
</dbReference>
<dbReference type="InterPro" id="IPR000971">
    <property type="entry name" value="Globin"/>
</dbReference>
<dbReference type="InterPro" id="IPR015940">
    <property type="entry name" value="UBA"/>
</dbReference>
<feature type="compositionally biased region" description="Low complexity" evidence="5">
    <location>
        <begin position="1287"/>
        <end position="1296"/>
    </location>
</feature>
<dbReference type="GO" id="GO:0043130">
    <property type="term" value="F:ubiquitin binding"/>
    <property type="evidence" value="ECO:0007669"/>
    <property type="project" value="InterPro"/>
</dbReference>
<dbReference type="Gene3D" id="1.10.490.10">
    <property type="entry name" value="Globins"/>
    <property type="match status" value="1"/>
</dbReference>
<dbReference type="Proteomes" id="UP000494165">
    <property type="component" value="Unassembled WGS sequence"/>
</dbReference>
<dbReference type="PANTHER" id="PTHR46276:SF1">
    <property type="entry name" value="E3 UBIQUITIN-PROTEIN LIGASE UBR5"/>
    <property type="match status" value="1"/>
</dbReference>
<name>A0A8S1BJF3_9INSE</name>
<dbReference type="GO" id="GO:0000209">
    <property type="term" value="P:protein polyubiquitination"/>
    <property type="evidence" value="ECO:0007669"/>
    <property type="project" value="TreeGrafter"/>
</dbReference>
<feature type="domain" description="Globin" evidence="6">
    <location>
        <begin position="28"/>
        <end position="175"/>
    </location>
</feature>
<dbReference type="InterPro" id="IPR044399">
    <property type="entry name" value="Mb-like_M"/>
</dbReference>
<proteinExistence type="predicted"/>
<dbReference type="InterPro" id="IPR009091">
    <property type="entry name" value="RCC1/BLIP-II"/>
</dbReference>
<dbReference type="InterPro" id="IPR012292">
    <property type="entry name" value="Globin/Proto"/>
</dbReference>
<evidence type="ECO:0000313" key="10">
    <source>
        <dbReference type="Proteomes" id="UP000494165"/>
    </source>
</evidence>
<feature type="region of interest" description="Disordered" evidence="5">
    <location>
        <begin position="376"/>
        <end position="417"/>
    </location>
</feature>
<evidence type="ECO:0000259" key="8">
    <source>
        <dbReference type="PROSITE" id="PS51157"/>
    </source>
</evidence>
<accession>A0A8S1BJF3</accession>
<dbReference type="CDD" id="cd19675">
    <property type="entry name" value="UBR-box_UBR5"/>
    <property type="match status" value="1"/>
</dbReference>
<evidence type="ECO:0000259" key="6">
    <source>
        <dbReference type="PROSITE" id="PS01033"/>
    </source>
</evidence>
<keyword evidence="3" id="KW-0862">Zinc</keyword>
<keyword evidence="2" id="KW-0863">Zinc-finger</keyword>
<feature type="compositionally biased region" description="Basic and acidic residues" evidence="5">
    <location>
        <begin position="559"/>
        <end position="569"/>
    </location>
</feature>
<feature type="compositionally biased region" description="Polar residues" evidence="5">
    <location>
        <begin position="935"/>
        <end position="945"/>
    </location>
</feature>
<dbReference type="FunFam" id="1.10.8.10:FF:000009">
    <property type="entry name" value="Putative E3 ubiquitin-protein ligase UBR5"/>
    <property type="match status" value="1"/>
</dbReference>
<evidence type="ECO:0000256" key="3">
    <source>
        <dbReference type="ARBA" id="ARBA00022833"/>
    </source>
</evidence>
<dbReference type="GO" id="GO:0019825">
    <property type="term" value="F:oxygen binding"/>
    <property type="evidence" value="ECO:0007669"/>
    <property type="project" value="InterPro"/>
</dbReference>
<feature type="region of interest" description="Disordered" evidence="5">
    <location>
        <begin position="1286"/>
        <end position="1342"/>
    </location>
</feature>
<feature type="domain" description="UBR-type" evidence="8">
    <location>
        <begin position="1443"/>
        <end position="1511"/>
    </location>
</feature>
<keyword evidence="1" id="KW-0479">Metal-binding</keyword>
<reference evidence="9 10" key="1">
    <citation type="submission" date="2020-04" db="EMBL/GenBank/DDBJ databases">
        <authorList>
            <person name="Alioto T."/>
            <person name="Alioto T."/>
            <person name="Gomez Garrido J."/>
        </authorList>
    </citation>
    <scope>NUCLEOTIDE SEQUENCE [LARGE SCALE GENOMIC DNA]</scope>
</reference>
<feature type="region of interest" description="Disordered" evidence="5">
    <location>
        <begin position="228"/>
        <end position="279"/>
    </location>
</feature>
<dbReference type="PROSITE" id="PS50030">
    <property type="entry name" value="UBA"/>
    <property type="match status" value="1"/>
</dbReference>
<dbReference type="Gene3D" id="1.10.8.10">
    <property type="entry name" value="DNA helicase RuvA subunit, C-terminal domain"/>
    <property type="match status" value="1"/>
</dbReference>
<dbReference type="GO" id="GO:0008270">
    <property type="term" value="F:zinc ion binding"/>
    <property type="evidence" value="ECO:0007669"/>
    <property type="project" value="UniProtKB-KW"/>
</dbReference>
<dbReference type="SUPFAM" id="SSF46458">
    <property type="entry name" value="Globin-like"/>
    <property type="match status" value="1"/>
</dbReference>
<feature type="compositionally biased region" description="Polar residues" evidence="5">
    <location>
        <begin position="872"/>
        <end position="882"/>
    </location>
</feature>
<gene>
    <name evidence="9" type="ORF">CLODIP_2_CD05365</name>
</gene>
<evidence type="ECO:0000313" key="9">
    <source>
        <dbReference type="EMBL" id="CAB3359066.1"/>
    </source>
</evidence>
<dbReference type="Pfam" id="PF00042">
    <property type="entry name" value="Globin"/>
    <property type="match status" value="1"/>
</dbReference>
<evidence type="ECO:0000256" key="4">
    <source>
        <dbReference type="PROSITE-ProRule" id="PRU00508"/>
    </source>
</evidence>
<evidence type="ECO:0000256" key="5">
    <source>
        <dbReference type="SAM" id="MobiDB-lite"/>
    </source>
</evidence>
<dbReference type="InterPro" id="IPR009050">
    <property type="entry name" value="Globin-like_sf"/>
</dbReference>
<feature type="compositionally biased region" description="Polar residues" evidence="5">
    <location>
        <begin position="245"/>
        <end position="255"/>
    </location>
</feature>
<feature type="zinc finger region" description="UBR-type" evidence="4">
    <location>
        <begin position="1443"/>
        <end position="1511"/>
    </location>
</feature>
<feature type="region of interest" description="Disordered" evidence="5">
    <location>
        <begin position="1558"/>
        <end position="1591"/>
    </location>
</feature>
<feature type="compositionally biased region" description="Low complexity" evidence="5">
    <location>
        <begin position="386"/>
        <end position="396"/>
    </location>
</feature>
<dbReference type="CDD" id="cd01040">
    <property type="entry name" value="Mb-like"/>
    <property type="match status" value="1"/>
</dbReference>
<dbReference type="Pfam" id="PF11547">
    <property type="entry name" value="E3_UbLigase_EDD"/>
    <property type="match status" value="1"/>
</dbReference>
<dbReference type="GO" id="GO:0090263">
    <property type="term" value="P:positive regulation of canonical Wnt signaling pathway"/>
    <property type="evidence" value="ECO:0007669"/>
    <property type="project" value="TreeGrafter"/>
</dbReference>
<organism evidence="9 10">
    <name type="scientific">Cloeon dipterum</name>
    <dbReference type="NCBI Taxonomy" id="197152"/>
    <lineage>
        <taxon>Eukaryota</taxon>
        <taxon>Metazoa</taxon>
        <taxon>Ecdysozoa</taxon>
        <taxon>Arthropoda</taxon>
        <taxon>Hexapoda</taxon>
        <taxon>Insecta</taxon>
        <taxon>Pterygota</taxon>
        <taxon>Palaeoptera</taxon>
        <taxon>Ephemeroptera</taxon>
        <taxon>Pisciforma</taxon>
        <taxon>Baetidae</taxon>
        <taxon>Cloeon</taxon>
    </lineage>
</organism>
<feature type="compositionally biased region" description="Basic and acidic residues" evidence="5">
    <location>
        <begin position="256"/>
        <end position="266"/>
    </location>
</feature>
<feature type="region of interest" description="Disordered" evidence="5">
    <location>
        <begin position="872"/>
        <end position="900"/>
    </location>
</feature>
<comment type="caution">
    <text evidence="9">The sequence shown here is derived from an EMBL/GenBank/DDBJ whole genome shotgun (WGS) entry which is preliminary data.</text>
</comment>
<evidence type="ECO:0000259" key="7">
    <source>
        <dbReference type="PROSITE" id="PS50030"/>
    </source>
</evidence>
<dbReference type="SUPFAM" id="SSF50985">
    <property type="entry name" value="RCC1/BLIP-II"/>
    <property type="match status" value="1"/>
</dbReference>
<dbReference type="EMBL" id="CADEPI010000001">
    <property type="protein sequence ID" value="CAB3359066.1"/>
    <property type="molecule type" value="Genomic_DNA"/>
</dbReference>
<feature type="domain" description="UBA" evidence="7">
    <location>
        <begin position="434"/>
        <end position="476"/>
    </location>
</feature>
<dbReference type="GO" id="GO:0005634">
    <property type="term" value="C:nucleus"/>
    <property type="evidence" value="ECO:0007669"/>
    <property type="project" value="TreeGrafter"/>
</dbReference>
<dbReference type="PROSITE" id="PS51157">
    <property type="entry name" value="ZF_UBR"/>
    <property type="match status" value="1"/>
</dbReference>
<dbReference type="PANTHER" id="PTHR46276">
    <property type="entry name" value="E3 UBIQUITIN-PROTEIN LIGASE UBR5"/>
    <property type="match status" value="1"/>
</dbReference>
<evidence type="ECO:0000256" key="2">
    <source>
        <dbReference type="ARBA" id="ARBA00022771"/>
    </source>
</evidence>
<dbReference type="CDD" id="cd14423">
    <property type="entry name" value="CUE_UBR5"/>
    <property type="match status" value="1"/>
</dbReference>
<sequence>MSGIVNTILGLFGLRQNEGLDVEDPATGLTPRQKGLVRSTWALVMPNIRTVSVDVLITFFETFPQYYPLFTSFAGLEVTDLRANKKFTAHATTVFHALASLVDALDDTEVLVELCEKVGKAHISRKVPPGAFDDLKATALKVLSTKLGNKLSPAAAEAWDKTLTAAFSLIKKELPAEDQEKFRARKKIEDKQQHNRNRPAFDRDFSTEIQLIRSARFIPSFFYRGTTESRENATAGSTESHDFIRSQQTEITGKGQNERTSDEKRAQTGGKRKKHGCGSKIEKFTDIRHRLSNSNMSSIHLVVHPLPGTEDQLNERLKDVSEKMNRFGQATPGALGSVKVGIISCAVGPSHVALLLEDGRVCRIAFSIITDRLDLSRNDPGKSNKTSASSSASRQLTRTRSRIMRSGPLRGTGRGTGGVIMASTGSRSVVPSAYVPEELVSQAQVVLQGKSRNLIIRELQRTNLDVNLAVNNLLSRDDDEGEDGEDGQDSYVPEDLMSLLDGSIHGDHNSVIIDADSMFSEDMFNYSSMRARSGAPVGLSSQSSRRPAGERSGSAAADRGGDLSDRDRDSFSRWRDRQYFGPGRRWLESALRDSGWADKDTTEVKKKECVTQSPLWVSDEVDYWPTRGGEMSHRFSMIAALHSELVAVNQYTGQLHQWRWADAEPYRNVESGKDVFHPKATSLALNGEVISQMSACSTRCTVVTDSGRIASWMDEALGHSVALRLEHAATNFPGELPADYKINNIYVCSLCTVARLETGAFYWWGVLPFYQRKKLWDRHRAKTKKSKSSGSSSHSTDIVAGSQVCMKSCPMYQAGAIGFTVIGGVPKVGQLLHSAWNFNEVCRFKLLPQSPPPQPPPSNSLSSALAGVIPSGSSGSASGNFPANNGAATSGSSAPSPSANTASVANSLLLLGSKSSKETADRLDMPPPPSPASSTCSDTGSIASNSHKRHKKMAPKGEDSEKKDEEEWPLKDVIFVEDVKTVPVGRVLKVDGDFAAVKFPTNATREKDPKDVGLTSEEAGNPLQDCRLLRVDELQVIKSGATSRSPDCFQKTPRKINIPDSNQILAVAIDNQNIHGIVRLGNKFSYSIYNLSSGRVEQEHLFPTDLTAFMGQDPSNISLTCTGEGETVLVLRDGNRSIYPLARDSLDAIRDPHWLDLPPIKCLAAGLHPLAGSNSASTAGASSSASKTQVAVMVLVMENQILMSRVLRCDLEGVTSALDSLEQESKSSSSSSQATGSIIVQERCDGNRNVVHACVAMCAPTSNKEDSTSESGPSLEPINVITNALTSSKSDPSASSGANEDPIPTLSWPPETFETNSGDEDSLIGSLSSQPNKSGLAGSSAGGGSTNYIVDPIERKNNAHSILKLLCENAALAPYLKTLLTAKDAQGHTPFMLAVSQRAYQAALTLLDAIQRLSRDENEMLSMVYPSGSSPDDNPLHVLCCNDTCSFTWTGAEHINQDIFECRTCGLTGSLCCCTECARVCHKGHDCKLKRTSPTAYCDCWEKCKCKTLISGHAPSRNDLLNRLVAECSALVSMPNGRGESILLFLAQTVGRQLVEQRQFNRNARSRTTSSRKTPSSDVEPDMPDHDLEPPRFSRRALERLLGDWSAVKSMIMSGVAPGPGTSGSNEDQTYLTSQTGTYFA</sequence>
<feature type="compositionally biased region" description="Polar residues" evidence="5">
    <location>
        <begin position="1623"/>
        <end position="1641"/>
    </location>
</feature>
<dbReference type="GO" id="GO:0034450">
    <property type="term" value="F:ubiquitin-ubiquitin ligase activity"/>
    <property type="evidence" value="ECO:0007669"/>
    <property type="project" value="TreeGrafter"/>
</dbReference>
<evidence type="ECO:0000256" key="1">
    <source>
        <dbReference type="ARBA" id="ARBA00022723"/>
    </source>
</evidence>
<dbReference type="InterPro" id="IPR047503">
    <property type="entry name" value="UBR-box_UBR5"/>
</dbReference>
<dbReference type="OrthoDB" id="298098at2759"/>
<dbReference type="PROSITE" id="PS01033">
    <property type="entry name" value="GLOBIN"/>
    <property type="match status" value="1"/>
</dbReference>
<feature type="region of interest" description="Disordered" evidence="5">
    <location>
        <begin position="917"/>
        <end position="966"/>
    </location>
</feature>
<feature type="compositionally biased region" description="Low complexity" evidence="5">
    <location>
        <begin position="883"/>
        <end position="900"/>
    </location>
</feature>
<keyword evidence="10" id="KW-1185">Reference proteome</keyword>